<dbReference type="AlphaFoldDB" id="A0A1G2HS28"/>
<dbReference type="Proteomes" id="UP000178774">
    <property type="component" value="Unassembled WGS sequence"/>
</dbReference>
<dbReference type="Gene3D" id="2.60.120.10">
    <property type="entry name" value="Jelly Rolls"/>
    <property type="match status" value="1"/>
</dbReference>
<dbReference type="InterPro" id="IPR013096">
    <property type="entry name" value="Cupin_2"/>
</dbReference>
<gene>
    <name evidence="2" type="ORF">A2822_01155</name>
</gene>
<dbReference type="SUPFAM" id="SSF51182">
    <property type="entry name" value="RmlC-like cupins"/>
    <property type="match status" value="1"/>
</dbReference>
<dbReference type="PANTHER" id="PTHR36448:SF2">
    <property type="entry name" value="CUPIN TYPE-1 DOMAIN-CONTAINING PROTEIN"/>
    <property type="match status" value="1"/>
</dbReference>
<reference evidence="2 3" key="1">
    <citation type="journal article" date="2016" name="Nat. Commun.">
        <title>Thousands of microbial genomes shed light on interconnected biogeochemical processes in an aquifer system.</title>
        <authorList>
            <person name="Anantharaman K."/>
            <person name="Brown C.T."/>
            <person name="Hug L.A."/>
            <person name="Sharon I."/>
            <person name="Castelle C.J."/>
            <person name="Probst A.J."/>
            <person name="Thomas B.C."/>
            <person name="Singh A."/>
            <person name="Wilkins M.J."/>
            <person name="Karaoz U."/>
            <person name="Brodie E.L."/>
            <person name="Williams K.H."/>
            <person name="Hubbard S.S."/>
            <person name="Banfield J.F."/>
        </authorList>
    </citation>
    <scope>NUCLEOTIDE SEQUENCE [LARGE SCALE GENOMIC DNA]</scope>
</reference>
<evidence type="ECO:0000313" key="2">
    <source>
        <dbReference type="EMBL" id="OGZ65199.1"/>
    </source>
</evidence>
<dbReference type="InterPro" id="IPR011051">
    <property type="entry name" value="RmlC_Cupin_sf"/>
</dbReference>
<proteinExistence type="predicted"/>
<dbReference type="InterPro" id="IPR014710">
    <property type="entry name" value="RmlC-like_jellyroll"/>
</dbReference>
<feature type="domain" description="Cupin type-2" evidence="1">
    <location>
        <begin position="61"/>
        <end position="112"/>
    </location>
</feature>
<sequence>MQKFFFEDDGFIPNSRFPVIVTRKMVTFLGAGPVEAEVVIKNRAFEIGWNLEWLWPVFKRPHYHSTTHEALVVYQGSATLRLGGHRLGKLVKVSQGDAIVIPAGVAHQAVERTENFQVFGFYPVGAKHWDMIYCRKRERAIALPNLALHNEPPSFEL</sequence>
<accession>A0A1G2HS28</accession>
<dbReference type="CDD" id="cd02219">
    <property type="entry name" value="cupin_YjlB-like"/>
    <property type="match status" value="1"/>
</dbReference>
<name>A0A1G2HS28_9BACT</name>
<protein>
    <recommendedName>
        <fullName evidence="1">Cupin type-2 domain-containing protein</fullName>
    </recommendedName>
</protein>
<comment type="caution">
    <text evidence="2">The sequence shown here is derived from an EMBL/GenBank/DDBJ whole genome shotgun (WGS) entry which is preliminary data.</text>
</comment>
<dbReference type="EMBL" id="MHOP01000026">
    <property type="protein sequence ID" value="OGZ65199.1"/>
    <property type="molecule type" value="Genomic_DNA"/>
</dbReference>
<dbReference type="Pfam" id="PF07883">
    <property type="entry name" value="Cupin_2"/>
    <property type="match status" value="1"/>
</dbReference>
<organism evidence="2 3">
    <name type="scientific">Candidatus Staskawiczbacteria bacterium RIFCSPHIGHO2_01_FULL_41_41</name>
    <dbReference type="NCBI Taxonomy" id="1802203"/>
    <lineage>
        <taxon>Bacteria</taxon>
        <taxon>Candidatus Staskawicziibacteriota</taxon>
    </lineage>
</organism>
<evidence type="ECO:0000259" key="1">
    <source>
        <dbReference type="Pfam" id="PF07883"/>
    </source>
</evidence>
<dbReference type="InterPro" id="IPR047121">
    <property type="entry name" value="YjiB-like"/>
</dbReference>
<evidence type="ECO:0000313" key="3">
    <source>
        <dbReference type="Proteomes" id="UP000178774"/>
    </source>
</evidence>
<dbReference type="PANTHER" id="PTHR36448">
    <property type="entry name" value="BLR7373 PROTEIN"/>
    <property type="match status" value="1"/>
</dbReference>